<feature type="domain" description="Hemerythrin-like" evidence="1">
    <location>
        <begin position="4"/>
        <end position="120"/>
    </location>
</feature>
<dbReference type="PANTHER" id="PTHR35585">
    <property type="entry name" value="HHE DOMAIN PROTEIN (AFU_ORTHOLOGUE AFUA_4G00730)"/>
    <property type="match status" value="1"/>
</dbReference>
<dbReference type="InterPro" id="IPR012312">
    <property type="entry name" value="Hemerythrin-like"/>
</dbReference>
<dbReference type="EMBL" id="MH908907">
    <property type="protein sequence ID" value="AYM53626.1"/>
    <property type="molecule type" value="Genomic_DNA"/>
</dbReference>
<dbReference type="AlphaFoldDB" id="A0A3Q8I3F6"/>
<proteinExistence type="predicted"/>
<name>A0A3Q8I3F6_9BACT</name>
<accession>A0A3Q8I3F6</accession>
<evidence type="ECO:0000259" key="1">
    <source>
        <dbReference type="Pfam" id="PF01814"/>
    </source>
</evidence>
<sequence>MVDAIKLLTQQHREVDELFEKFEKASEGKGEQVLMDLFARIADNLAAHATIEEKIFYPSVYVGPTADKLQEAVEEHLAVKRVIADLLDMDPFDAQFKAKMKVLQEMVEHHVEEEEKQIFKSVKKLMTKEELATLGEQMEVMFNELIQTEPRLQVPRETDEAAPLPQ</sequence>
<dbReference type="PANTHER" id="PTHR35585:SF1">
    <property type="entry name" value="HHE DOMAIN PROTEIN (AFU_ORTHOLOGUE AFUA_4G00730)"/>
    <property type="match status" value="1"/>
</dbReference>
<reference evidence="2" key="1">
    <citation type="journal article" date="2018" name="J. Ind. Microbiol. Biotechnol.">
        <title>Genome mining reveals uncommon alkylpyrones as type III PKS products from myxobacteria.</title>
        <authorList>
            <person name="Hug J.J."/>
            <person name="Panter F."/>
            <person name="Krug D."/>
            <person name="Muller R."/>
        </authorList>
    </citation>
    <scope>NUCLEOTIDE SEQUENCE</scope>
    <source>
        <strain evidence="2">MCy8337</strain>
    </source>
</reference>
<dbReference type="Gene3D" id="1.20.120.520">
    <property type="entry name" value="nmb1532 protein domain like"/>
    <property type="match status" value="1"/>
</dbReference>
<protein>
    <submittedName>
        <fullName evidence="2">Cation-binding protein</fullName>
    </submittedName>
</protein>
<evidence type="ECO:0000313" key="2">
    <source>
        <dbReference type="EMBL" id="AYM53626.1"/>
    </source>
</evidence>
<organism evidence="2">
    <name type="scientific">Archangium violaceum</name>
    <dbReference type="NCBI Taxonomy" id="83451"/>
    <lineage>
        <taxon>Bacteria</taxon>
        <taxon>Pseudomonadati</taxon>
        <taxon>Myxococcota</taxon>
        <taxon>Myxococcia</taxon>
        <taxon>Myxococcales</taxon>
        <taxon>Cystobacterineae</taxon>
        <taxon>Archangiaceae</taxon>
        <taxon>Archangium</taxon>
    </lineage>
</organism>
<dbReference type="Pfam" id="PF01814">
    <property type="entry name" value="Hemerythrin"/>
    <property type="match status" value="1"/>
</dbReference>